<evidence type="ECO:0000313" key="4">
    <source>
        <dbReference type="Proteomes" id="UP000319576"/>
    </source>
</evidence>
<dbReference type="RefSeq" id="WP_145235491.1">
    <property type="nucleotide sequence ID" value="NZ_CP036273.1"/>
</dbReference>
<dbReference type="Proteomes" id="UP000319576">
    <property type="component" value="Chromosome"/>
</dbReference>
<keyword evidence="1" id="KW-0732">Signal</keyword>
<reference evidence="3 4" key="1">
    <citation type="submission" date="2019-02" db="EMBL/GenBank/DDBJ databases">
        <title>Deep-cultivation of Planctomycetes and their phenomic and genomic characterization uncovers novel biology.</title>
        <authorList>
            <person name="Wiegand S."/>
            <person name="Jogler M."/>
            <person name="Boedeker C."/>
            <person name="Pinto D."/>
            <person name="Vollmers J."/>
            <person name="Rivas-Marin E."/>
            <person name="Kohn T."/>
            <person name="Peeters S.H."/>
            <person name="Heuer A."/>
            <person name="Rast P."/>
            <person name="Oberbeckmann S."/>
            <person name="Bunk B."/>
            <person name="Jeske O."/>
            <person name="Meyerdierks A."/>
            <person name="Storesund J.E."/>
            <person name="Kallscheuer N."/>
            <person name="Luecker S."/>
            <person name="Lage O.M."/>
            <person name="Pohl T."/>
            <person name="Merkel B.J."/>
            <person name="Hornburger P."/>
            <person name="Mueller R.-W."/>
            <person name="Bruemmer F."/>
            <person name="Labrenz M."/>
            <person name="Spormann A.M."/>
            <person name="Op den Camp H."/>
            <person name="Overmann J."/>
            <person name="Amann R."/>
            <person name="Jetten M.S.M."/>
            <person name="Mascher T."/>
            <person name="Medema M.H."/>
            <person name="Devos D.P."/>
            <person name="Kaster A.-K."/>
            <person name="Ovreas L."/>
            <person name="Rohde M."/>
            <person name="Galperin M.Y."/>
            <person name="Jogler C."/>
        </authorList>
    </citation>
    <scope>NUCLEOTIDE SEQUENCE [LARGE SCALE GENOMIC DNA]</scope>
    <source>
        <strain evidence="3 4">ETA_A1</strain>
    </source>
</reference>
<dbReference type="InterPro" id="IPR028994">
    <property type="entry name" value="Integrin_alpha_N"/>
</dbReference>
<dbReference type="Pfam" id="PF13517">
    <property type="entry name" value="FG-GAP_3"/>
    <property type="match status" value="1"/>
</dbReference>
<dbReference type="PANTHER" id="PTHR46580:SF4">
    <property type="entry name" value="ATP_GTP-BINDING PROTEIN"/>
    <property type="match status" value="1"/>
</dbReference>
<evidence type="ECO:0000313" key="3">
    <source>
        <dbReference type="EMBL" id="QDU19475.1"/>
    </source>
</evidence>
<accession>A0A517XPN9</accession>
<keyword evidence="4" id="KW-1185">Reference proteome</keyword>
<organism evidence="3 4">
    <name type="scientific">Urbifossiella limnaea</name>
    <dbReference type="NCBI Taxonomy" id="2528023"/>
    <lineage>
        <taxon>Bacteria</taxon>
        <taxon>Pseudomonadati</taxon>
        <taxon>Planctomycetota</taxon>
        <taxon>Planctomycetia</taxon>
        <taxon>Gemmatales</taxon>
        <taxon>Gemmataceae</taxon>
        <taxon>Urbifossiella</taxon>
    </lineage>
</organism>
<dbReference type="AlphaFoldDB" id="A0A517XPN9"/>
<name>A0A517XPN9_9BACT</name>
<feature type="compositionally biased region" description="Polar residues" evidence="2">
    <location>
        <begin position="458"/>
        <end position="475"/>
    </location>
</feature>
<dbReference type="EMBL" id="CP036273">
    <property type="protein sequence ID" value="QDU19475.1"/>
    <property type="molecule type" value="Genomic_DNA"/>
</dbReference>
<protein>
    <submittedName>
        <fullName evidence="3">FG-GAP repeat protein</fullName>
    </submittedName>
</protein>
<evidence type="ECO:0000256" key="2">
    <source>
        <dbReference type="SAM" id="MobiDB-lite"/>
    </source>
</evidence>
<dbReference type="OrthoDB" id="239568at2"/>
<dbReference type="PANTHER" id="PTHR46580">
    <property type="entry name" value="SENSOR KINASE-RELATED"/>
    <property type="match status" value="1"/>
</dbReference>
<dbReference type="Pfam" id="PF01839">
    <property type="entry name" value="FG-GAP"/>
    <property type="match status" value="1"/>
</dbReference>
<dbReference type="Gene3D" id="2.130.10.130">
    <property type="entry name" value="Integrin alpha, N-terminal"/>
    <property type="match status" value="2"/>
</dbReference>
<dbReference type="InterPro" id="IPR013517">
    <property type="entry name" value="FG-GAP"/>
</dbReference>
<feature type="region of interest" description="Disordered" evidence="2">
    <location>
        <begin position="457"/>
        <end position="488"/>
    </location>
</feature>
<feature type="compositionally biased region" description="Low complexity" evidence="2">
    <location>
        <begin position="476"/>
        <end position="488"/>
    </location>
</feature>
<sequence length="810" mass="84668">MTKPNRPADLRVERLEDRDVPAGSVIPAGEFNWTQYAPTGELAQLVWNGQTLVYRTRAASQWFDTPVATATTFTQSQYDNRDAVQKASQSAQLVFTNDGTPHVLFLDQAWNGSGNGFQTVIRHYARTGGAWQQVETIGTPWLSTWGPSNLVAEAGANNSLHLLFAETYTAATGVGNSGSGILWYATNKSGSWAFDRVADTADLKQEIWFTGGRWAPRYLSIAVDGKNNAHVTYTPQFYIAGAFSTVYSELRYASNSSGSWKSEVVQQPSDGTADAGLGASVAVSPSGQIAIAHYYVERYPTGSPEWSKLIYSTRNANGTWAHQNVATAPDGYVAGDGAKFTGFAPQLYFDSAGRANVVFSDEAGEHLPVSYANEVAGQIRVATLSGGRWQLKTVYRQSNPLANQLLYPVAAERNGQVTFAGLGALAHTDANKNPTVTDYSLVEVGVPAGMAAPIVAASNPNSTGSPTRPDTATQVPANSTPAAAAPAPSTPAAFATATAATPGSATTVVVFRSDATVDFTITPFGNDYAGGARVVRGDVTGDGTPDVIVGSGGGIAARVRIWDGATRQLIFDTAPFENFTGSAEVAVADFNRDGRMDVVIAPGEGGGPRVQVWAGGALTKMVPDFFGLPYPDFRGGLRVAAGDVNRDGVADLVVAPGWGGGPRLSVYNGATLAGGKPQQLVNDFFVFDESVRTGVFLTVGDVDGDGYADVVAGAGVGGAPRVRVVSGVALAGGKTNVALADFFAGDANGRAGARVAAAKLDGDNRADILVGGPNSEVELYYGADIKLDPDPDARGRVRVFGGLADPLYVG</sequence>
<evidence type="ECO:0000256" key="1">
    <source>
        <dbReference type="ARBA" id="ARBA00022729"/>
    </source>
</evidence>
<proteinExistence type="predicted"/>
<dbReference type="KEGG" id="uli:ETAA1_14010"/>
<dbReference type="SUPFAM" id="SSF69318">
    <property type="entry name" value="Integrin alpha N-terminal domain"/>
    <property type="match status" value="1"/>
</dbReference>
<gene>
    <name evidence="3" type="ORF">ETAA1_14010</name>
</gene>